<protein>
    <submittedName>
        <fullName evidence="1">Uncharacterized protein</fullName>
    </submittedName>
</protein>
<dbReference type="EMBL" id="JAFKCU010000003">
    <property type="protein sequence ID" value="MBN7816642.1"/>
    <property type="molecule type" value="Genomic_DNA"/>
</dbReference>
<gene>
    <name evidence="1" type="ORF">J0A69_14430</name>
</gene>
<name>A0ABS3CHS1_9BACT</name>
<evidence type="ECO:0000313" key="1">
    <source>
        <dbReference type="EMBL" id="MBN7816642.1"/>
    </source>
</evidence>
<keyword evidence="2" id="KW-1185">Reference proteome</keyword>
<dbReference type="RefSeq" id="WP_206587314.1">
    <property type="nucleotide sequence ID" value="NZ_JAFKCU010000003.1"/>
</dbReference>
<reference evidence="1 2" key="1">
    <citation type="submission" date="2021-03" db="EMBL/GenBank/DDBJ databases">
        <title>novel species isolated from a fishpond in China.</title>
        <authorList>
            <person name="Lu H."/>
            <person name="Cai Z."/>
        </authorList>
    </citation>
    <scope>NUCLEOTIDE SEQUENCE [LARGE SCALE GENOMIC DNA]</scope>
    <source>
        <strain evidence="1 2">YJ13C</strain>
    </source>
</reference>
<proteinExistence type="predicted"/>
<sequence length="239" mass="27637">MISRSINSTDSLKRNSPSEGVLWLPIHQKDKVIEKAASLKSQEIRRIRVGINCKNFHDAEGKAWYDWLIPFLGKQFDLILTFEADFENPGKKSSCYYSFFEMIEHFTMGKNSFFDTIELRRSAFYHSPNNLFSDPLVFGAIWAKSMGIKVILGNIQTKDFEWVNRLIKFRLIDNFDFMEINKEEEDLWSANTDHYEKTLIHLLAKNGCTTSIRVSAKPIISLKLYESEFGRSKSIAAIG</sequence>
<evidence type="ECO:0000313" key="2">
    <source>
        <dbReference type="Proteomes" id="UP000664480"/>
    </source>
</evidence>
<accession>A0ABS3CHS1</accession>
<organism evidence="1 2">
    <name type="scientific">Algoriphagus pacificus</name>
    <dbReference type="NCBI Taxonomy" id="2811234"/>
    <lineage>
        <taxon>Bacteria</taxon>
        <taxon>Pseudomonadati</taxon>
        <taxon>Bacteroidota</taxon>
        <taxon>Cytophagia</taxon>
        <taxon>Cytophagales</taxon>
        <taxon>Cyclobacteriaceae</taxon>
        <taxon>Algoriphagus</taxon>
    </lineage>
</organism>
<comment type="caution">
    <text evidence="1">The sequence shown here is derived from an EMBL/GenBank/DDBJ whole genome shotgun (WGS) entry which is preliminary data.</text>
</comment>
<dbReference type="Proteomes" id="UP000664480">
    <property type="component" value="Unassembled WGS sequence"/>
</dbReference>